<protein>
    <recommendedName>
        <fullName evidence="2">Histidine kinase N-terminal 7TM region domain-containing protein</fullName>
    </recommendedName>
</protein>
<organism evidence="3 4">
    <name type="scientific">Criibacterium bergeronii</name>
    <dbReference type="NCBI Taxonomy" id="1871336"/>
    <lineage>
        <taxon>Bacteria</taxon>
        <taxon>Bacillati</taxon>
        <taxon>Bacillota</taxon>
        <taxon>Clostridia</taxon>
        <taxon>Peptostreptococcales</taxon>
        <taxon>Filifactoraceae</taxon>
        <taxon>Criibacterium</taxon>
    </lineage>
</organism>
<keyword evidence="1" id="KW-0812">Transmembrane</keyword>
<feature type="transmembrane region" description="Helical" evidence="1">
    <location>
        <begin position="42"/>
        <end position="64"/>
    </location>
</feature>
<feature type="transmembrane region" description="Helical" evidence="1">
    <location>
        <begin position="12"/>
        <end position="30"/>
    </location>
</feature>
<feature type="transmembrane region" description="Helical" evidence="1">
    <location>
        <begin position="110"/>
        <end position="131"/>
    </location>
</feature>
<dbReference type="InterPro" id="IPR031621">
    <property type="entry name" value="HisKA_7TM"/>
</dbReference>
<dbReference type="Pfam" id="PF16927">
    <property type="entry name" value="HisKA_7TM"/>
    <property type="match status" value="1"/>
</dbReference>
<dbReference type="EMBL" id="MBEW02000005">
    <property type="protein sequence ID" value="RDY21625.1"/>
    <property type="molecule type" value="Genomic_DNA"/>
</dbReference>
<keyword evidence="1" id="KW-0472">Membrane</keyword>
<dbReference type="STRING" id="1871336.BBG48_05895"/>
<feature type="transmembrane region" description="Helical" evidence="1">
    <location>
        <begin position="143"/>
        <end position="166"/>
    </location>
</feature>
<sequence length="553" mass="65139">MKKNYLLYNQPLYKKMFFYIIFLFIFHFFIRLSPSSFLENPLFLISELLLSVLYILLFVGWFFSLKMRIVQQSAKYHILALAFLAVFWLSIRTVKWYFAFSALSTRTLWYLYYLPIIFIPTELFMFSLFIGKSFYFKPKKKYFAVYIVSSLLFLIVLTNDFHNLFFVFKRASHETLYDVNNYTYGFLYYVYMVWAVLCIAGFLYNLIKNSKSAKKDLSFVLPLIPVCLSVIYSILYTAKVSFVFDYINDMTAFQLIMVMLMVEFSIIARLIPVNTEYKNLFNISAIPMKITDKNFETLFQTSFCTGTSAKLIKQAKDGKLIIEDGNKIQCKQIKGGYIAWKENISEAQGLLMDIEEIEETLSQRNIVLQKKYDFEKQRKSIDYKNALFDRLFSAICEKTDQMKVLIKEFEQEEDVLKEKTTLIKIIINGIYIKRRSNLFFSINNGDDIFTDRISNYLNEAFFFLEKLNIKCGKNIVQTRIASSTVKQMYDILQSVIERAYLFSIIYISISKDSDNFEILCEIKPTDEKNIKIDGFDITKEEDGLYLFSKLVRG</sequence>
<feature type="transmembrane region" description="Helical" evidence="1">
    <location>
        <begin position="219"/>
        <end position="238"/>
    </location>
</feature>
<gene>
    <name evidence="3" type="ORF">BBG48_003330</name>
</gene>
<evidence type="ECO:0000256" key="1">
    <source>
        <dbReference type="SAM" id="Phobius"/>
    </source>
</evidence>
<evidence type="ECO:0000313" key="4">
    <source>
        <dbReference type="Proteomes" id="UP000093352"/>
    </source>
</evidence>
<dbReference type="AlphaFoldDB" id="A0A371IMA0"/>
<reference evidence="3 4" key="1">
    <citation type="journal article" date="2016" name="Genome Announc.">
        <title>Draft Genome Sequence of Criibacterium bergeronii gen. nov., sp. nov., Strain CCRI-22567T, Isolated from a Vaginal Sample from a Woman with Bacterial Vaginosis.</title>
        <authorList>
            <person name="Maheux A.F."/>
            <person name="Berube E."/>
            <person name="Boudreau D.K."/>
            <person name="Raymond F."/>
            <person name="Corbeil J."/>
            <person name="Roy P.H."/>
            <person name="Boissinot M."/>
            <person name="Omar R.F."/>
        </authorList>
    </citation>
    <scope>NUCLEOTIDE SEQUENCE [LARGE SCALE GENOMIC DNA]</scope>
    <source>
        <strain evidence="3 4">CCRI-22567</strain>
    </source>
</reference>
<proteinExistence type="predicted"/>
<keyword evidence="1" id="KW-1133">Transmembrane helix</keyword>
<keyword evidence="4" id="KW-1185">Reference proteome</keyword>
<feature type="transmembrane region" description="Helical" evidence="1">
    <location>
        <begin position="186"/>
        <end position="207"/>
    </location>
</feature>
<feature type="transmembrane region" description="Helical" evidence="1">
    <location>
        <begin position="250"/>
        <end position="271"/>
    </location>
</feature>
<feature type="transmembrane region" description="Helical" evidence="1">
    <location>
        <begin position="76"/>
        <end position="98"/>
    </location>
</feature>
<evidence type="ECO:0000313" key="3">
    <source>
        <dbReference type="EMBL" id="RDY21625.1"/>
    </source>
</evidence>
<accession>A0A371IMA0</accession>
<feature type="domain" description="Histidine kinase N-terminal 7TM region" evidence="2">
    <location>
        <begin position="49"/>
        <end position="266"/>
    </location>
</feature>
<evidence type="ECO:0000259" key="2">
    <source>
        <dbReference type="Pfam" id="PF16927"/>
    </source>
</evidence>
<name>A0A371IMA0_9FIRM</name>
<dbReference type="Proteomes" id="UP000093352">
    <property type="component" value="Unassembled WGS sequence"/>
</dbReference>
<comment type="caution">
    <text evidence="3">The sequence shown here is derived from an EMBL/GenBank/DDBJ whole genome shotgun (WGS) entry which is preliminary data.</text>
</comment>